<feature type="domain" description="Transposase IS204/IS1001/IS1096/IS1165 DDE" evidence="2">
    <location>
        <begin position="2"/>
        <end position="216"/>
    </location>
</feature>
<evidence type="ECO:0000259" key="2">
    <source>
        <dbReference type="Pfam" id="PF01610"/>
    </source>
</evidence>
<dbReference type="Pfam" id="PF01610">
    <property type="entry name" value="DDE_Tnp_ISL3"/>
    <property type="match status" value="1"/>
</dbReference>
<dbReference type="PANTHER" id="PTHR33498">
    <property type="entry name" value="TRANSPOSASE FOR INSERTION SEQUENCE ELEMENT IS1557"/>
    <property type="match status" value="1"/>
</dbReference>
<dbReference type="PANTHER" id="PTHR33498:SF1">
    <property type="entry name" value="TRANSPOSASE FOR INSERTION SEQUENCE ELEMENT IS1557"/>
    <property type="match status" value="1"/>
</dbReference>
<dbReference type="EMBL" id="AMCI01005626">
    <property type="protein sequence ID" value="EJW95760.1"/>
    <property type="molecule type" value="Genomic_DNA"/>
</dbReference>
<proteinExistence type="predicted"/>
<organism evidence="3">
    <name type="scientific">gut metagenome</name>
    <dbReference type="NCBI Taxonomy" id="749906"/>
    <lineage>
        <taxon>unclassified sequences</taxon>
        <taxon>metagenomes</taxon>
        <taxon>organismal metagenomes</taxon>
    </lineage>
</organism>
<reference evidence="3" key="1">
    <citation type="journal article" date="2012" name="PLoS ONE">
        <title>Gene sets for utilization of primary and secondary nutrition supplies in the distal gut of endangered iberian lynx.</title>
        <authorList>
            <person name="Alcaide M."/>
            <person name="Messina E."/>
            <person name="Richter M."/>
            <person name="Bargiela R."/>
            <person name="Peplies J."/>
            <person name="Huws S.A."/>
            <person name="Newbold C.J."/>
            <person name="Golyshin P.N."/>
            <person name="Simon M.A."/>
            <person name="Lopez G."/>
            <person name="Yakimov M.M."/>
            <person name="Ferrer M."/>
        </authorList>
    </citation>
    <scope>NUCLEOTIDE SEQUENCE</scope>
</reference>
<accession>J9C7D4</accession>
<dbReference type="InterPro" id="IPR047951">
    <property type="entry name" value="Transpos_ISL3"/>
</dbReference>
<evidence type="ECO:0000313" key="3">
    <source>
        <dbReference type="EMBL" id="EJW95760.1"/>
    </source>
</evidence>
<dbReference type="InterPro" id="IPR002560">
    <property type="entry name" value="Transposase_DDE"/>
</dbReference>
<sequence length="222" mass="26682">MITLDRFHMQQLVTDAMQELRIKHKREEQNAQNEQRKFFKEQLKEKYEKSLKRRKKNRKDKRGRKPIRKNKAFIPERLSNGDTVPELISRSRYSLMVSGDRWTATQKERMKLLFERYPDIKEAYSIVHSLRMIFSNQKATWISAYESLQKWYEKVKAFDNDSFNTAADTIRNREDEVLNYFIHRATNASAESLNSKIKHFRAQLRGVVDVDFFLYRLSMIFG</sequence>
<feature type="region of interest" description="Disordered" evidence="1">
    <location>
        <begin position="49"/>
        <end position="69"/>
    </location>
</feature>
<feature type="compositionally biased region" description="Basic residues" evidence="1">
    <location>
        <begin position="51"/>
        <end position="69"/>
    </location>
</feature>
<dbReference type="AlphaFoldDB" id="J9C7D4"/>
<name>J9C7D4_9ZZZZ</name>
<gene>
    <name evidence="3" type="ORF">EVA_16133</name>
</gene>
<evidence type="ECO:0000256" key="1">
    <source>
        <dbReference type="SAM" id="MobiDB-lite"/>
    </source>
</evidence>
<comment type="caution">
    <text evidence="3">The sequence shown here is derived from an EMBL/GenBank/DDBJ whole genome shotgun (WGS) entry which is preliminary data.</text>
</comment>
<protein>
    <submittedName>
        <fullName evidence="3">Transposase</fullName>
    </submittedName>
</protein>